<evidence type="ECO:0000313" key="6">
    <source>
        <dbReference type="EMBL" id="MTL94676.1"/>
    </source>
</evidence>
<dbReference type="Pfam" id="PF02836">
    <property type="entry name" value="Glyco_hydro_2_C"/>
    <property type="match status" value="1"/>
</dbReference>
<dbReference type="SUPFAM" id="SSF51445">
    <property type="entry name" value="(Trans)glycosidases"/>
    <property type="match status" value="1"/>
</dbReference>
<dbReference type="GO" id="GO:0005975">
    <property type="term" value="P:carbohydrate metabolic process"/>
    <property type="evidence" value="ECO:0007669"/>
    <property type="project" value="InterPro"/>
</dbReference>
<dbReference type="PANTHER" id="PTHR42732:SF1">
    <property type="entry name" value="BETA-MANNOSIDASE"/>
    <property type="match status" value="1"/>
</dbReference>
<dbReference type="InterPro" id="IPR013783">
    <property type="entry name" value="Ig-like_fold"/>
</dbReference>
<dbReference type="InterPro" id="IPR006101">
    <property type="entry name" value="Glyco_hydro_2"/>
</dbReference>
<dbReference type="InterPro" id="IPR017853">
    <property type="entry name" value="GH"/>
</dbReference>
<dbReference type="InterPro" id="IPR008979">
    <property type="entry name" value="Galactose-bd-like_sf"/>
</dbReference>
<dbReference type="InterPro" id="IPR051913">
    <property type="entry name" value="GH2_Domain-Containing"/>
</dbReference>
<feature type="domain" description="Glycoside hydrolase family 2 catalytic" evidence="5">
    <location>
        <begin position="246"/>
        <end position="387"/>
    </location>
</feature>
<dbReference type="PRINTS" id="PR00132">
    <property type="entry name" value="GLHYDRLASE2"/>
</dbReference>
<proteinExistence type="inferred from homology"/>
<dbReference type="EMBL" id="WMQV01000020">
    <property type="protein sequence ID" value="MTL94676.1"/>
    <property type="molecule type" value="Genomic_DNA"/>
</dbReference>
<evidence type="ECO:0000259" key="5">
    <source>
        <dbReference type="Pfam" id="PF02836"/>
    </source>
</evidence>
<dbReference type="InterPro" id="IPR036156">
    <property type="entry name" value="Beta-gal/glucu_dom_sf"/>
</dbReference>
<dbReference type="Gene3D" id="2.60.120.260">
    <property type="entry name" value="Galactose-binding domain-like"/>
    <property type="match status" value="1"/>
</dbReference>
<dbReference type="GO" id="GO:0004553">
    <property type="term" value="F:hydrolase activity, hydrolyzing O-glycosyl compounds"/>
    <property type="evidence" value="ECO:0007669"/>
    <property type="project" value="InterPro"/>
</dbReference>
<name>A0A6I3NF71_9FIRM</name>
<evidence type="ECO:0000256" key="2">
    <source>
        <dbReference type="ARBA" id="ARBA00022801"/>
    </source>
</evidence>
<organism evidence="6">
    <name type="scientific">Turicibacter sanguinis</name>
    <dbReference type="NCBI Taxonomy" id="154288"/>
    <lineage>
        <taxon>Bacteria</taxon>
        <taxon>Bacillati</taxon>
        <taxon>Bacillota</taxon>
        <taxon>Erysipelotrichia</taxon>
        <taxon>Erysipelotrichales</taxon>
        <taxon>Turicibacteraceae</taxon>
        <taxon>Turicibacter</taxon>
    </lineage>
</organism>
<evidence type="ECO:0000259" key="4">
    <source>
        <dbReference type="Pfam" id="PF00703"/>
    </source>
</evidence>
<sequence>MLMRIVEFLDDWYFSYDGHEEELVKIPHTHTMMPPNYLDAKAYQFKSLYRKSLSLAPRFKGERFFLTFDGVATTAKVFVNDELIFHHEGGYTPFEVEIPSGDIEIKVEVDGAEQAHIPPFGGVIDYLTYAGMYREVYLKRVSSVYIEDIFVSGSASKVIDVDVTLSSTTSVDKLDVIISYEKNVVRAIQLPVLNQKVVHLTTLMKQAKLWDLEHPYLYTVEVRLKKGDEVIDVASTRFGFRDAQFRSDGFYLNDQLVKLVGLSRHQCYPGVGDAMPRLLQERDAEILKQELGLNMVRTSHYPQSKHFLNRCDELGLLVFEEVPGWQSVGESESWHYLMLQNVQDMILRDRNHPSIVLWGVRVNDSSDHEALYTKANLLAHDLDPTRQTGGGGQFGHPQFFEDVYTFDDFSNAPLLSTKKVVKDSKIPYLVSAHTGHMYPTKRYDNEEQRLEQAMRHVKVMNKMMGSKRISGAIGCCLFDYPTHMEFGSGDGMCYHGVLDFNRIPKLSAFVYASQQEKIPVMEVGTSFNIGEHAGGILGPIYVFTNCDYVNLFKNDVLIKGFYPNHREFKYLKHPPILIDDLIGDMLQEEEGMTKWDANNVKKVLMASSMHGMNLPPRYKLRMAIAILRYGISVEEEMGMYGKYVGNLKDSHTVYRLEGYKGGQLVKTKCLGSVRNPRLVAKADYEVVPLHETYEINRIVVQVRCENGNVLPYAFDSLRVETLGPIELVGHAPAIVGGAAAIYVKTTGKGMGDVMIRSGQFGDCEVEFAII</sequence>
<reference evidence="6" key="1">
    <citation type="journal article" date="2019" name="Nat. Med.">
        <title>A library of human gut bacterial isolates paired with longitudinal multiomics data enables mechanistic microbiome research.</title>
        <authorList>
            <person name="Poyet M."/>
            <person name="Groussin M."/>
            <person name="Gibbons S.M."/>
            <person name="Avila-Pacheco J."/>
            <person name="Jiang X."/>
            <person name="Kearney S.M."/>
            <person name="Perrotta A.R."/>
            <person name="Berdy B."/>
            <person name="Zhao S."/>
            <person name="Lieberman T.D."/>
            <person name="Swanson P.K."/>
            <person name="Smith M."/>
            <person name="Roesemann S."/>
            <person name="Alexander J.E."/>
            <person name="Rich S.A."/>
            <person name="Livny J."/>
            <person name="Vlamakis H."/>
            <person name="Clish C."/>
            <person name="Bullock K."/>
            <person name="Deik A."/>
            <person name="Scott J."/>
            <person name="Pierce K.A."/>
            <person name="Xavier R.J."/>
            <person name="Alm E.J."/>
        </authorList>
    </citation>
    <scope>NUCLEOTIDE SEQUENCE</scope>
    <source>
        <strain evidence="6">BIOML-A179</strain>
    </source>
</reference>
<keyword evidence="2 6" id="KW-0378">Hydrolase</keyword>
<comment type="caution">
    <text evidence="6">The sequence shown here is derived from an EMBL/GenBank/DDBJ whole genome shotgun (WGS) entry which is preliminary data.</text>
</comment>
<keyword evidence="3" id="KW-0326">Glycosidase</keyword>
<feature type="domain" description="Glycoside hydrolase family 2 immunoglobulin-like beta-sandwich" evidence="4">
    <location>
        <begin position="144"/>
        <end position="241"/>
    </location>
</feature>
<evidence type="ECO:0000256" key="1">
    <source>
        <dbReference type="ARBA" id="ARBA00007401"/>
    </source>
</evidence>
<dbReference type="InterPro" id="IPR023230">
    <property type="entry name" value="Glyco_hydro_2_CS"/>
</dbReference>
<dbReference type="SUPFAM" id="SSF49303">
    <property type="entry name" value="beta-Galactosidase/glucuronidase domain"/>
    <property type="match status" value="1"/>
</dbReference>
<dbReference type="SUPFAM" id="SSF49785">
    <property type="entry name" value="Galactose-binding domain-like"/>
    <property type="match status" value="1"/>
</dbReference>
<dbReference type="InterPro" id="IPR006103">
    <property type="entry name" value="Glyco_hydro_2_cat"/>
</dbReference>
<dbReference type="Pfam" id="PF00703">
    <property type="entry name" value="Glyco_hydro_2"/>
    <property type="match status" value="1"/>
</dbReference>
<comment type="similarity">
    <text evidence="1">Belongs to the glycosyl hydrolase 2 family.</text>
</comment>
<dbReference type="Gene3D" id="2.60.40.10">
    <property type="entry name" value="Immunoglobulins"/>
    <property type="match status" value="1"/>
</dbReference>
<dbReference type="Gene3D" id="3.20.20.80">
    <property type="entry name" value="Glycosidases"/>
    <property type="match status" value="1"/>
</dbReference>
<gene>
    <name evidence="6" type="ORF">GMA64_09075</name>
</gene>
<evidence type="ECO:0000256" key="3">
    <source>
        <dbReference type="ARBA" id="ARBA00023295"/>
    </source>
</evidence>
<dbReference type="PROSITE" id="PS00719">
    <property type="entry name" value="GLYCOSYL_HYDROL_F2_1"/>
    <property type="match status" value="1"/>
</dbReference>
<accession>A0A6I3NF71</accession>
<protein>
    <submittedName>
        <fullName evidence="6">Glycoside hydrolase family 2</fullName>
    </submittedName>
</protein>
<dbReference type="InterPro" id="IPR006102">
    <property type="entry name" value="Ig-like_GH2"/>
</dbReference>
<dbReference type="PANTHER" id="PTHR42732">
    <property type="entry name" value="BETA-GALACTOSIDASE"/>
    <property type="match status" value="1"/>
</dbReference>
<dbReference type="AlphaFoldDB" id="A0A6I3NF71"/>